<dbReference type="Proteomes" id="UP000299102">
    <property type="component" value="Unassembled WGS sequence"/>
</dbReference>
<reference evidence="1 2" key="1">
    <citation type="journal article" date="2019" name="Commun. Biol.">
        <title>The bagworm genome reveals a unique fibroin gene that provides high tensile strength.</title>
        <authorList>
            <person name="Kono N."/>
            <person name="Nakamura H."/>
            <person name="Ohtoshi R."/>
            <person name="Tomita M."/>
            <person name="Numata K."/>
            <person name="Arakawa K."/>
        </authorList>
    </citation>
    <scope>NUCLEOTIDE SEQUENCE [LARGE SCALE GENOMIC DNA]</scope>
</reference>
<name>A0A4C1W472_EUMVA</name>
<evidence type="ECO:0000313" key="2">
    <source>
        <dbReference type="Proteomes" id="UP000299102"/>
    </source>
</evidence>
<dbReference type="AlphaFoldDB" id="A0A4C1W472"/>
<sequence>MPNQGGCRCLCTDRGLALTWHVTWVRSRKKLSESISNVTYGTSKMTIAPWMHFYKLIYIFAQMLEAQYRECVGEKRCHFEYRRLSNLLRPLHLHYRSVTVEPVSIEMMLNCLEVI</sequence>
<accession>A0A4C1W472</accession>
<organism evidence="1 2">
    <name type="scientific">Eumeta variegata</name>
    <name type="common">Bagworm moth</name>
    <name type="synonym">Eumeta japonica</name>
    <dbReference type="NCBI Taxonomy" id="151549"/>
    <lineage>
        <taxon>Eukaryota</taxon>
        <taxon>Metazoa</taxon>
        <taxon>Ecdysozoa</taxon>
        <taxon>Arthropoda</taxon>
        <taxon>Hexapoda</taxon>
        <taxon>Insecta</taxon>
        <taxon>Pterygota</taxon>
        <taxon>Neoptera</taxon>
        <taxon>Endopterygota</taxon>
        <taxon>Lepidoptera</taxon>
        <taxon>Glossata</taxon>
        <taxon>Ditrysia</taxon>
        <taxon>Tineoidea</taxon>
        <taxon>Psychidae</taxon>
        <taxon>Oiketicinae</taxon>
        <taxon>Eumeta</taxon>
    </lineage>
</organism>
<gene>
    <name evidence="1" type="ORF">EVAR_33401_1</name>
</gene>
<keyword evidence="2" id="KW-1185">Reference proteome</keyword>
<proteinExistence type="predicted"/>
<comment type="caution">
    <text evidence="1">The sequence shown here is derived from an EMBL/GenBank/DDBJ whole genome shotgun (WGS) entry which is preliminary data.</text>
</comment>
<protein>
    <submittedName>
        <fullName evidence="1">Uncharacterized protein</fullName>
    </submittedName>
</protein>
<dbReference type="EMBL" id="BGZK01000462">
    <property type="protein sequence ID" value="GBP44974.1"/>
    <property type="molecule type" value="Genomic_DNA"/>
</dbReference>
<evidence type="ECO:0000313" key="1">
    <source>
        <dbReference type="EMBL" id="GBP44974.1"/>
    </source>
</evidence>